<dbReference type="InterPro" id="IPR036397">
    <property type="entry name" value="RNaseH_sf"/>
</dbReference>
<evidence type="ECO:0000259" key="2">
    <source>
        <dbReference type="Pfam" id="PF13966"/>
    </source>
</evidence>
<dbReference type="PANTHER" id="PTHR47074:SF11">
    <property type="entry name" value="REVERSE TRANSCRIPTASE-LIKE PROTEIN"/>
    <property type="match status" value="1"/>
</dbReference>
<evidence type="ECO:0000313" key="4">
    <source>
        <dbReference type="Proteomes" id="UP000636709"/>
    </source>
</evidence>
<dbReference type="InterPro" id="IPR012337">
    <property type="entry name" value="RNaseH-like_sf"/>
</dbReference>
<dbReference type="AlphaFoldDB" id="A0A835FCF8"/>
<dbReference type="Gene3D" id="3.30.420.10">
    <property type="entry name" value="Ribonuclease H-like superfamily/Ribonuclease H"/>
    <property type="match status" value="1"/>
</dbReference>
<evidence type="ECO:0000259" key="1">
    <source>
        <dbReference type="Pfam" id="PF13456"/>
    </source>
</evidence>
<reference evidence="3" key="1">
    <citation type="submission" date="2020-07" db="EMBL/GenBank/DDBJ databases">
        <title>Genome sequence and genetic diversity analysis of an under-domesticated orphan crop, white fonio (Digitaria exilis).</title>
        <authorList>
            <person name="Bennetzen J.L."/>
            <person name="Chen S."/>
            <person name="Ma X."/>
            <person name="Wang X."/>
            <person name="Yssel A.E.J."/>
            <person name="Chaluvadi S.R."/>
            <person name="Johnson M."/>
            <person name="Gangashetty P."/>
            <person name="Hamidou F."/>
            <person name="Sanogo M.D."/>
            <person name="Zwaenepoel A."/>
            <person name="Wallace J."/>
            <person name="Van De Peer Y."/>
            <person name="Van Deynze A."/>
        </authorList>
    </citation>
    <scope>NUCLEOTIDE SEQUENCE</scope>
    <source>
        <tissue evidence="3">Leaves</tissue>
    </source>
</reference>
<dbReference type="InterPro" id="IPR044730">
    <property type="entry name" value="RNase_H-like_dom_plant"/>
</dbReference>
<organism evidence="3 4">
    <name type="scientific">Digitaria exilis</name>
    <dbReference type="NCBI Taxonomy" id="1010633"/>
    <lineage>
        <taxon>Eukaryota</taxon>
        <taxon>Viridiplantae</taxon>
        <taxon>Streptophyta</taxon>
        <taxon>Embryophyta</taxon>
        <taxon>Tracheophyta</taxon>
        <taxon>Spermatophyta</taxon>
        <taxon>Magnoliopsida</taxon>
        <taxon>Liliopsida</taxon>
        <taxon>Poales</taxon>
        <taxon>Poaceae</taxon>
        <taxon>PACMAD clade</taxon>
        <taxon>Panicoideae</taxon>
        <taxon>Panicodae</taxon>
        <taxon>Paniceae</taxon>
        <taxon>Anthephorinae</taxon>
        <taxon>Digitaria</taxon>
    </lineage>
</organism>
<dbReference type="InterPro" id="IPR052929">
    <property type="entry name" value="RNase_H-like_EbsB-rel"/>
</dbReference>
<protein>
    <recommendedName>
        <fullName evidence="5">Reverse transcriptase zinc-binding domain-containing protein</fullName>
    </recommendedName>
</protein>
<dbReference type="GO" id="GO:0003676">
    <property type="term" value="F:nucleic acid binding"/>
    <property type="evidence" value="ECO:0007669"/>
    <property type="project" value="InterPro"/>
</dbReference>
<dbReference type="Pfam" id="PF13966">
    <property type="entry name" value="zf-RVT"/>
    <property type="match status" value="1"/>
</dbReference>
<dbReference type="CDD" id="cd06222">
    <property type="entry name" value="RNase_H_like"/>
    <property type="match status" value="1"/>
</dbReference>
<dbReference type="EMBL" id="JACEFO010001326">
    <property type="protein sequence ID" value="KAF8740105.1"/>
    <property type="molecule type" value="Genomic_DNA"/>
</dbReference>
<sequence length="423" mass="47961">MGLIRRIGDGTSTRVWEDRWIPMAIGNKPICRRDGGTAIHVCDLMTPDGRDWDVEALEHNLIPMDAEAVRRIPLGHTRDDFWAWSEEKHGLYIVRSAYRMLARNEAQQRHFDENRAAHSASMDDPMWKMLWKCKVPPKVRVFWWRVAHEFLPSRANLHRRHMEPLGTCETCGAQAETSFHALTECTYARAFWQRLKELTGVKLPLLNQRTRVIDLLDGSLCSELERNIILCGMWSIWQSRNDRHHGKKEIQLKLAIDWATDVCLQLMSAVSQKPNEHGRVVCPSWSPPPPGQLKVNTDAAFSKDELSGATGAVVRRDDGSFVKAAARRLPSVASALIAEAEACRDGIRLVSLLPAAGIILETDSLEFVSAWMHRQQQRSEIVSILEDIQVVAADFSYFEVRHVHRMANKLAHVCASHASSCNI</sequence>
<proteinExistence type="predicted"/>
<dbReference type="GO" id="GO:0004523">
    <property type="term" value="F:RNA-DNA hybrid ribonuclease activity"/>
    <property type="evidence" value="ECO:0007669"/>
    <property type="project" value="InterPro"/>
</dbReference>
<keyword evidence="4" id="KW-1185">Reference proteome</keyword>
<accession>A0A835FCF8</accession>
<feature type="domain" description="RNase H type-1" evidence="1">
    <location>
        <begin position="296"/>
        <end position="418"/>
    </location>
</feature>
<evidence type="ECO:0000313" key="3">
    <source>
        <dbReference type="EMBL" id="KAF8740105.1"/>
    </source>
</evidence>
<comment type="caution">
    <text evidence="3">The sequence shown here is derived from an EMBL/GenBank/DDBJ whole genome shotgun (WGS) entry which is preliminary data.</text>
</comment>
<dbReference type="Pfam" id="PF13456">
    <property type="entry name" value="RVT_3"/>
    <property type="match status" value="1"/>
</dbReference>
<feature type="domain" description="Reverse transcriptase zinc-binding" evidence="2">
    <location>
        <begin position="92"/>
        <end position="192"/>
    </location>
</feature>
<name>A0A835FCF8_9POAL</name>
<dbReference type="PANTHER" id="PTHR47074">
    <property type="entry name" value="BNAC02G40300D PROTEIN"/>
    <property type="match status" value="1"/>
</dbReference>
<dbReference type="Proteomes" id="UP000636709">
    <property type="component" value="Unassembled WGS sequence"/>
</dbReference>
<dbReference type="SUPFAM" id="SSF53098">
    <property type="entry name" value="Ribonuclease H-like"/>
    <property type="match status" value="1"/>
</dbReference>
<dbReference type="OrthoDB" id="663515at2759"/>
<evidence type="ECO:0008006" key="5">
    <source>
        <dbReference type="Google" id="ProtNLM"/>
    </source>
</evidence>
<dbReference type="InterPro" id="IPR002156">
    <property type="entry name" value="RNaseH_domain"/>
</dbReference>
<gene>
    <name evidence="3" type="ORF">HU200_013821</name>
</gene>
<dbReference type="InterPro" id="IPR026960">
    <property type="entry name" value="RVT-Znf"/>
</dbReference>